<evidence type="ECO:0000313" key="2">
    <source>
        <dbReference type="Proteomes" id="UP001285154"/>
    </source>
</evidence>
<gene>
    <name evidence="1" type="ORF">RFM42_09975</name>
</gene>
<comment type="caution">
    <text evidence="1">The sequence shown here is derived from an EMBL/GenBank/DDBJ whole genome shotgun (WGS) entry which is preliminary data.</text>
</comment>
<evidence type="ECO:0000313" key="1">
    <source>
        <dbReference type="EMBL" id="MDX8531310.1"/>
    </source>
</evidence>
<organism evidence="1 2">
    <name type="scientific">Mesorhizobium vachelliae</name>
    <dbReference type="NCBI Taxonomy" id="3072309"/>
    <lineage>
        <taxon>Bacteria</taxon>
        <taxon>Pseudomonadati</taxon>
        <taxon>Pseudomonadota</taxon>
        <taxon>Alphaproteobacteria</taxon>
        <taxon>Hyphomicrobiales</taxon>
        <taxon>Phyllobacteriaceae</taxon>
        <taxon>Mesorhizobium</taxon>
    </lineage>
</organism>
<dbReference type="Proteomes" id="UP001285154">
    <property type="component" value="Unassembled WGS sequence"/>
</dbReference>
<accession>A0ABU5A216</accession>
<sequence>MKKLKVAVLGTGMIVRRALPRVDSALAVHESIDPVYRQSGMG</sequence>
<name>A0ABU5A216_9HYPH</name>
<dbReference type="RefSeq" id="WP_320246725.1">
    <property type="nucleotide sequence ID" value="NZ_JAVIIQ010000003.1"/>
</dbReference>
<reference evidence="1 2" key="1">
    <citation type="submission" date="2023-08" db="EMBL/GenBank/DDBJ databases">
        <title>Implementing the SeqCode for naming new Mesorhizobium species isolated from Vachellia karroo root nodules.</title>
        <authorList>
            <person name="Van Lill M."/>
        </authorList>
    </citation>
    <scope>NUCLEOTIDE SEQUENCE [LARGE SCALE GENOMIC DNA]</scope>
    <source>
        <strain evidence="1 2">VK25D</strain>
    </source>
</reference>
<dbReference type="EMBL" id="JAVIIQ010000003">
    <property type="protein sequence ID" value="MDX8531310.1"/>
    <property type="molecule type" value="Genomic_DNA"/>
</dbReference>
<keyword evidence="2" id="KW-1185">Reference proteome</keyword>
<evidence type="ECO:0008006" key="3">
    <source>
        <dbReference type="Google" id="ProtNLM"/>
    </source>
</evidence>
<protein>
    <recommendedName>
        <fullName evidence="3">Gfo/Idh/MocA family oxidoreductase</fullName>
    </recommendedName>
</protein>
<proteinExistence type="predicted"/>